<feature type="domain" description="BON" evidence="2">
    <location>
        <begin position="84"/>
        <end position="152"/>
    </location>
</feature>
<protein>
    <submittedName>
        <fullName evidence="3">BON domain-containing protein</fullName>
    </submittedName>
</protein>
<dbReference type="RefSeq" id="WP_269277241.1">
    <property type="nucleotide sequence ID" value="NZ_JAPVOI010000004.1"/>
</dbReference>
<sequence length="162" mass="18338">MPSKKQNTSLPREEDYRDFEERNIRDGWPYSDQPDAAPNKPKNRAYGEPEANFDREQKSGFSIEGKEEVGTDSQLTSKQEPIRQSDDLEVRVTEYLESMEDLDINSIDVHARDGTIILEGAVETAAIARKIELAVLSFHGVRHVRNNLRVAGVDARVPDQDV</sequence>
<feature type="compositionally biased region" description="Basic and acidic residues" evidence="1">
    <location>
        <begin position="52"/>
        <end position="69"/>
    </location>
</feature>
<name>A0ABT4KDI0_9HYPH</name>
<feature type="region of interest" description="Disordered" evidence="1">
    <location>
        <begin position="1"/>
        <end position="86"/>
    </location>
</feature>
<feature type="compositionally biased region" description="Basic and acidic residues" evidence="1">
    <location>
        <begin position="11"/>
        <end position="25"/>
    </location>
</feature>
<dbReference type="InterPro" id="IPR007055">
    <property type="entry name" value="BON_dom"/>
</dbReference>
<dbReference type="Gene3D" id="3.30.1340.30">
    <property type="match status" value="1"/>
</dbReference>
<proteinExistence type="predicted"/>
<feature type="compositionally biased region" description="Polar residues" evidence="1">
    <location>
        <begin position="1"/>
        <end position="10"/>
    </location>
</feature>
<evidence type="ECO:0000313" key="3">
    <source>
        <dbReference type="EMBL" id="MCZ4090003.1"/>
    </source>
</evidence>
<keyword evidence="4" id="KW-1185">Reference proteome</keyword>
<dbReference type="Pfam" id="PF04972">
    <property type="entry name" value="BON"/>
    <property type="match status" value="1"/>
</dbReference>
<accession>A0ABT4KDI0</accession>
<evidence type="ECO:0000256" key="1">
    <source>
        <dbReference type="SAM" id="MobiDB-lite"/>
    </source>
</evidence>
<gene>
    <name evidence="3" type="ORF">O3W52_07955</name>
</gene>
<evidence type="ECO:0000313" key="4">
    <source>
        <dbReference type="Proteomes" id="UP001079430"/>
    </source>
</evidence>
<comment type="caution">
    <text evidence="3">The sequence shown here is derived from an EMBL/GenBank/DDBJ whole genome shotgun (WGS) entry which is preliminary data.</text>
</comment>
<organism evidence="3 4">
    <name type="scientific">Sinorhizobium psoraleae</name>
    <dbReference type="NCBI Taxonomy" id="520838"/>
    <lineage>
        <taxon>Bacteria</taxon>
        <taxon>Pseudomonadati</taxon>
        <taxon>Pseudomonadota</taxon>
        <taxon>Alphaproteobacteria</taxon>
        <taxon>Hyphomicrobiales</taxon>
        <taxon>Rhizobiaceae</taxon>
        <taxon>Sinorhizobium/Ensifer group</taxon>
        <taxon>Sinorhizobium</taxon>
    </lineage>
</organism>
<dbReference type="EMBL" id="JAPVOI010000004">
    <property type="protein sequence ID" value="MCZ4090003.1"/>
    <property type="molecule type" value="Genomic_DNA"/>
</dbReference>
<dbReference type="PROSITE" id="PS50914">
    <property type="entry name" value="BON"/>
    <property type="match status" value="1"/>
</dbReference>
<reference evidence="3" key="1">
    <citation type="submission" date="2022-10" db="EMBL/GenBank/DDBJ databases">
        <title>Whole genome sequencing of three plant growth promoting bacteria isolated from Vachellia tortilis subsp. raddiana in Morocco.</title>
        <authorList>
            <person name="Hnini M."/>
            <person name="Zouagui R."/>
            <person name="Zouagui H."/>
            <person name="Chemao Elfihri M.-W."/>
            <person name="Ibrahimi A."/>
            <person name="Sbabou L."/>
            <person name="Aurag J."/>
        </authorList>
    </citation>
    <scope>NUCLEOTIDE SEQUENCE</scope>
    <source>
        <strain evidence="3">LMR678</strain>
    </source>
</reference>
<dbReference type="Proteomes" id="UP001079430">
    <property type="component" value="Unassembled WGS sequence"/>
</dbReference>
<evidence type="ECO:0000259" key="2">
    <source>
        <dbReference type="PROSITE" id="PS50914"/>
    </source>
</evidence>